<proteinExistence type="predicted"/>
<comment type="caution">
    <text evidence="2">The sequence shown here is derived from an EMBL/GenBank/DDBJ whole genome shotgun (WGS) entry which is preliminary data.</text>
</comment>
<protein>
    <submittedName>
        <fullName evidence="2">Uncharacterized protein</fullName>
    </submittedName>
</protein>
<organism evidence="2 3">
    <name type="scientific">Caerostris darwini</name>
    <dbReference type="NCBI Taxonomy" id="1538125"/>
    <lineage>
        <taxon>Eukaryota</taxon>
        <taxon>Metazoa</taxon>
        <taxon>Ecdysozoa</taxon>
        <taxon>Arthropoda</taxon>
        <taxon>Chelicerata</taxon>
        <taxon>Arachnida</taxon>
        <taxon>Araneae</taxon>
        <taxon>Araneomorphae</taxon>
        <taxon>Entelegynae</taxon>
        <taxon>Araneoidea</taxon>
        <taxon>Araneidae</taxon>
        <taxon>Caerostris</taxon>
    </lineage>
</organism>
<feature type="compositionally biased region" description="Basic residues" evidence="1">
    <location>
        <begin position="81"/>
        <end position="95"/>
    </location>
</feature>
<keyword evidence="3" id="KW-1185">Reference proteome</keyword>
<gene>
    <name evidence="2" type="ORF">CDAR_570871</name>
</gene>
<evidence type="ECO:0000313" key="2">
    <source>
        <dbReference type="EMBL" id="GIY07262.1"/>
    </source>
</evidence>
<dbReference type="Proteomes" id="UP001054837">
    <property type="component" value="Unassembled WGS sequence"/>
</dbReference>
<feature type="region of interest" description="Disordered" evidence="1">
    <location>
        <begin position="79"/>
        <end position="113"/>
    </location>
</feature>
<name>A0AAV4QG90_9ARAC</name>
<accession>A0AAV4QG90</accession>
<evidence type="ECO:0000313" key="3">
    <source>
        <dbReference type="Proteomes" id="UP001054837"/>
    </source>
</evidence>
<dbReference type="EMBL" id="BPLQ01004324">
    <property type="protein sequence ID" value="GIY07262.1"/>
    <property type="molecule type" value="Genomic_DNA"/>
</dbReference>
<dbReference type="AlphaFoldDB" id="A0AAV4QG90"/>
<sequence length="113" mass="12993">MKDGQQQPVPSLLKKKTHIVRIRKRRRCEDVVVFLVKSQAVRTIDHGQNQQHRAISEETSHCLLPVPSLRIHGAPSLIPKTKTKKKKKKKKRMRRTLLLGDPSQHGSWSLLVP</sequence>
<reference evidence="2 3" key="1">
    <citation type="submission" date="2021-06" db="EMBL/GenBank/DDBJ databases">
        <title>Caerostris darwini draft genome.</title>
        <authorList>
            <person name="Kono N."/>
            <person name="Arakawa K."/>
        </authorList>
    </citation>
    <scope>NUCLEOTIDE SEQUENCE [LARGE SCALE GENOMIC DNA]</scope>
</reference>
<evidence type="ECO:0000256" key="1">
    <source>
        <dbReference type="SAM" id="MobiDB-lite"/>
    </source>
</evidence>